<sequence length="87" mass="10040">MTTYCCIFRLSPLLLYKYIPSCSCNVLNPYILIYDYLYCSPMYSSSLFSPVLGFLLLNADFSPSSSEEGLFIQCYLDISFIKMYALF</sequence>
<protein>
    <submittedName>
        <fullName evidence="1">Uncharacterized protein</fullName>
    </submittedName>
</protein>
<evidence type="ECO:0000313" key="2">
    <source>
        <dbReference type="Proteomes" id="UP000775213"/>
    </source>
</evidence>
<evidence type="ECO:0000313" key="1">
    <source>
        <dbReference type="EMBL" id="KAH0459395.1"/>
    </source>
</evidence>
<keyword evidence="2" id="KW-1185">Reference proteome</keyword>
<reference evidence="1 2" key="1">
    <citation type="journal article" date="2021" name="Hortic Res">
        <title>Chromosome-scale assembly of the Dendrobium chrysotoxum genome enhances the understanding of orchid evolution.</title>
        <authorList>
            <person name="Zhang Y."/>
            <person name="Zhang G.Q."/>
            <person name="Zhang D."/>
            <person name="Liu X.D."/>
            <person name="Xu X.Y."/>
            <person name="Sun W.H."/>
            <person name="Yu X."/>
            <person name="Zhu X."/>
            <person name="Wang Z.W."/>
            <person name="Zhao X."/>
            <person name="Zhong W.Y."/>
            <person name="Chen H."/>
            <person name="Yin W.L."/>
            <person name="Huang T."/>
            <person name="Niu S.C."/>
            <person name="Liu Z.J."/>
        </authorList>
    </citation>
    <scope>NUCLEOTIDE SEQUENCE [LARGE SCALE GENOMIC DNA]</scope>
    <source>
        <strain evidence="1">Lindl</strain>
    </source>
</reference>
<gene>
    <name evidence="1" type="ORF">IEQ34_012209</name>
</gene>
<comment type="caution">
    <text evidence="1">The sequence shown here is derived from an EMBL/GenBank/DDBJ whole genome shotgun (WGS) entry which is preliminary data.</text>
</comment>
<dbReference type="AlphaFoldDB" id="A0AAV7GVZ0"/>
<dbReference type="Proteomes" id="UP000775213">
    <property type="component" value="Unassembled WGS sequence"/>
</dbReference>
<proteinExistence type="predicted"/>
<organism evidence="1 2">
    <name type="scientific">Dendrobium chrysotoxum</name>
    <name type="common">Orchid</name>
    <dbReference type="NCBI Taxonomy" id="161865"/>
    <lineage>
        <taxon>Eukaryota</taxon>
        <taxon>Viridiplantae</taxon>
        <taxon>Streptophyta</taxon>
        <taxon>Embryophyta</taxon>
        <taxon>Tracheophyta</taxon>
        <taxon>Spermatophyta</taxon>
        <taxon>Magnoliopsida</taxon>
        <taxon>Liliopsida</taxon>
        <taxon>Asparagales</taxon>
        <taxon>Orchidaceae</taxon>
        <taxon>Epidendroideae</taxon>
        <taxon>Malaxideae</taxon>
        <taxon>Dendrobiinae</taxon>
        <taxon>Dendrobium</taxon>
    </lineage>
</organism>
<dbReference type="EMBL" id="JAGFBR010000011">
    <property type="protein sequence ID" value="KAH0459395.1"/>
    <property type="molecule type" value="Genomic_DNA"/>
</dbReference>
<accession>A0AAV7GVZ0</accession>
<name>A0AAV7GVZ0_DENCH</name>